<proteinExistence type="predicted"/>
<protein>
    <submittedName>
        <fullName evidence="2">Dienelactone hydrolase</fullName>
    </submittedName>
</protein>
<keyword evidence="2" id="KW-0378">Hydrolase</keyword>
<dbReference type="EMBL" id="MUYU01000012">
    <property type="protein sequence ID" value="OOS24148.1"/>
    <property type="molecule type" value="Genomic_DNA"/>
</dbReference>
<dbReference type="STRING" id="470453.B0680_05015"/>
<organism evidence="2 3">
    <name type="scientific">Moraxella pluranimalium</name>
    <dbReference type="NCBI Taxonomy" id="470453"/>
    <lineage>
        <taxon>Bacteria</taxon>
        <taxon>Pseudomonadati</taxon>
        <taxon>Pseudomonadota</taxon>
        <taxon>Gammaproteobacteria</taxon>
        <taxon>Moraxellales</taxon>
        <taxon>Moraxellaceae</taxon>
        <taxon>Moraxella</taxon>
    </lineage>
</organism>
<accession>A0A1T0CP94</accession>
<gene>
    <name evidence="2" type="ORF">B0680_05015</name>
</gene>
<dbReference type="InterPro" id="IPR029058">
    <property type="entry name" value="AB_hydrolase_fold"/>
</dbReference>
<dbReference type="InterPro" id="IPR002925">
    <property type="entry name" value="Dienelactn_hydro"/>
</dbReference>
<dbReference type="OrthoDB" id="9787933at2"/>
<dbReference type="InterPro" id="IPR050261">
    <property type="entry name" value="FrsA_esterase"/>
</dbReference>
<dbReference type="Proteomes" id="UP000189800">
    <property type="component" value="Unassembled WGS sequence"/>
</dbReference>
<evidence type="ECO:0000259" key="1">
    <source>
        <dbReference type="Pfam" id="PF01738"/>
    </source>
</evidence>
<dbReference type="Gene3D" id="3.40.50.1820">
    <property type="entry name" value="alpha/beta hydrolase"/>
    <property type="match status" value="1"/>
</dbReference>
<evidence type="ECO:0000313" key="3">
    <source>
        <dbReference type="Proteomes" id="UP000189800"/>
    </source>
</evidence>
<dbReference type="Pfam" id="PF01738">
    <property type="entry name" value="DLH"/>
    <property type="match status" value="1"/>
</dbReference>
<evidence type="ECO:0000313" key="2">
    <source>
        <dbReference type="EMBL" id="OOS24148.1"/>
    </source>
</evidence>
<name>A0A1T0CP94_9GAMM</name>
<dbReference type="RefSeq" id="WP_078253993.1">
    <property type="nucleotide sequence ID" value="NZ_MUYU01000012.1"/>
</dbReference>
<feature type="domain" description="Dienelactone hydrolase" evidence="1">
    <location>
        <begin position="21"/>
        <end position="243"/>
    </location>
</feature>
<dbReference type="PANTHER" id="PTHR22946">
    <property type="entry name" value="DIENELACTONE HYDROLASE DOMAIN-CONTAINING PROTEIN-RELATED"/>
    <property type="match status" value="1"/>
</dbReference>
<dbReference type="SUPFAM" id="SSF53474">
    <property type="entry name" value="alpha/beta-Hydrolases"/>
    <property type="match status" value="1"/>
</dbReference>
<sequence length="245" mass="26023">MTISTNTLTATAPDGTPLHSYVAMPTDTPTDGTSPAVLVAPEWWGVVEHPKTVAERLAKAGFVAVAMDIYGDGKMTTDAHQANAWMTQMLENSDELMNRCRVIFDAVAALPQVDGARIGIAGFCFGGKIALDMARLGTPLKAVATFHGNPTPITPAVEGKFTAKVLVAHGAADSMVSMAAIDGLRDELTAAKVSHEIDVYEGAKHGFSNPHADDRARENGVDLGYHADAAQASWDKMVQFMKDNL</sequence>
<dbReference type="GO" id="GO:0016787">
    <property type="term" value="F:hydrolase activity"/>
    <property type="evidence" value="ECO:0007669"/>
    <property type="project" value="UniProtKB-KW"/>
</dbReference>
<comment type="caution">
    <text evidence="2">The sequence shown here is derived from an EMBL/GenBank/DDBJ whole genome shotgun (WGS) entry which is preliminary data.</text>
</comment>
<dbReference type="AlphaFoldDB" id="A0A1T0CP94"/>
<dbReference type="PANTHER" id="PTHR22946:SF0">
    <property type="entry name" value="DIENELACTONE HYDROLASE DOMAIN-CONTAINING PROTEIN"/>
    <property type="match status" value="1"/>
</dbReference>
<keyword evidence="3" id="KW-1185">Reference proteome</keyword>
<reference evidence="2 3" key="1">
    <citation type="submission" date="2017-02" db="EMBL/GenBank/DDBJ databases">
        <title>Draft genome sequence of Moraxella pluranimalium CCUG 54913T type strain.</title>
        <authorList>
            <person name="Salva-Serra F."/>
            <person name="Engstrom-Jakobsson H."/>
            <person name="Thorell K."/>
            <person name="Jaen-Luchoro D."/>
            <person name="Gonzales-Siles L."/>
            <person name="Karlsson R."/>
            <person name="Yazdan S."/>
            <person name="Boulund F."/>
            <person name="Johnning A."/>
            <person name="Engstrand L."/>
            <person name="Kristiansson E."/>
            <person name="Moore E."/>
        </authorList>
    </citation>
    <scope>NUCLEOTIDE SEQUENCE [LARGE SCALE GENOMIC DNA]</scope>
    <source>
        <strain evidence="2 3">CCUG 54913</strain>
    </source>
</reference>